<proteinExistence type="predicted"/>
<dbReference type="GO" id="GO:0006508">
    <property type="term" value="P:proteolysis"/>
    <property type="evidence" value="ECO:0007669"/>
    <property type="project" value="InterPro"/>
</dbReference>
<feature type="coiled-coil region" evidence="1">
    <location>
        <begin position="43"/>
        <end position="80"/>
    </location>
</feature>
<sequence length="428" mass="49522">MAKWRGFGGVVGAVLVILQLLTGVALAVPDQPIYKPQYEYPVLEELRKEREAQQAIEDSLQELVDERYKKEEQLKKKEEMSLRLDWSLIDKPSGPEAFPSAFHFPPVPQYASGTCWAFCSVSFFETEIQRLTGQEIKLSEMWVVYWEFVEKVRHYVQNYGHSNFSVGSQDQATREIFRTYGAVPAEVYKGATSKDGRHDHSQLGQELRSYLAWVEENGFWDEKKVISYTRTILDKYLGEPPVTFTYIEKTYTPKSFAADVLKLSLDDYICLVSTSKKPFGKFILHDVFDNWRRSEDYLNLPLDDYYQIIRSAIIDGYTVSLGVDVSEPGMDGFEDAAVIPSWDIPSEFINQGSREFRIDNETTTDDHGVHVVGYLNHNGQDWYLIKDSNRSSRLGKFKGYYFYHGDYIKLKTLSLMIHKDRLEKILKD</sequence>
<organism evidence="2 3">
    <name type="scientific">Eiseniibacteriota bacterium</name>
    <dbReference type="NCBI Taxonomy" id="2212470"/>
    <lineage>
        <taxon>Bacteria</taxon>
        <taxon>Candidatus Eiseniibacteriota</taxon>
    </lineage>
</organism>
<dbReference type="PROSITE" id="PS00139">
    <property type="entry name" value="THIOL_PROTEASE_CYS"/>
    <property type="match status" value="1"/>
</dbReference>
<reference evidence="2" key="1">
    <citation type="submission" date="2021-05" db="EMBL/GenBank/DDBJ databases">
        <title>Energy efficiency and biological interactions define the core microbiome of deep oligotrophic groundwater.</title>
        <authorList>
            <person name="Mehrshad M."/>
            <person name="Lopez-Fernandez M."/>
            <person name="Bell E."/>
            <person name="Bernier-Latmani R."/>
            <person name="Bertilsson S."/>
            <person name="Dopson M."/>
        </authorList>
    </citation>
    <scope>NUCLEOTIDE SEQUENCE</scope>
    <source>
        <strain evidence="2">Modern_marine.mb.64</strain>
    </source>
</reference>
<evidence type="ECO:0000313" key="2">
    <source>
        <dbReference type="EMBL" id="MBU2690899.1"/>
    </source>
</evidence>
<name>A0A948RWF4_UNCEI</name>
<dbReference type="InterPro" id="IPR004134">
    <property type="entry name" value="Peptidase_C1B"/>
</dbReference>
<dbReference type="InterPro" id="IPR000169">
    <property type="entry name" value="Pept_cys_AS"/>
</dbReference>
<dbReference type="InterPro" id="IPR038765">
    <property type="entry name" value="Papain-like_cys_pep_sf"/>
</dbReference>
<dbReference type="Gene3D" id="3.90.70.10">
    <property type="entry name" value="Cysteine proteinases"/>
    <property type="match status" value="1"/>
</dbReference>
<dbReference type="Proteomes" id="UP000777784">
    <property type="component" value="Unassembled WGS sequence"/>
</dbReference>
<keyword evidence="1" id="KW-0175">Coiled coil</keyword>
<gene>
    <name evidence="2" type="ORF">KJ970_08220</name>
</gene>
<dbReference type="GO" id="GO:0070005">
    <property type="term" value="F:cysteine-type aminopeptidase activity"/>
    <property type="evidence" value="ECO:0007669"/>
    <property type="project" value="InterPro"/>
</dbReference>
<dbReference type="SUPFAM" id="SSF54001">
    <property type="entry name" value="Cysteine proteinases"/>
    <property type="match status" value="1"/>
</dbReference>
<dbReference type="Pfam" id="PF03051">
    <property type="entry name" value="Peptidase_C1_2"/>
    <property type="match status" value="1"/>
</dbReference>
<evidence type="ECO:0000313" key="3">
    <source>
        <dbReference type="Proteomes" id="UP000777784"/>
    </source>
</evidence>
<protein>
    <submittedName>
        <fullName evidence="2">C1 family peptidase</fullName>
    </submittedName>
</protein>
<comment type="caution">
    <text evidence="2">The sequence shown here is derived from an EMBL/GenBank/DDBJ whole genome shotgun (WGS) entry which is preliminary data.</text>
</comment>
<dbReference type="AlphaFoldDB" id="A0A948RWF4"/>
<accession>A0A948RWF4</accession>
<dbReference type="EMBL" id="JAHJDP010000041">
    <property type="protein sequence ID" value="MBU2690899.1"/>
    <property type="molecule type" value="Genomic_DNA"/>
</dbReference>
<evidence type="ECO:0000256" key="1">
    <source>
        <dbReference type="SAM" id="Coils"/>
    </source>
</evidence>